<organism evidence="1 2">
    <name type="scientific">Araneus ventricosus</name>
    <name type="common">Orbweaver spider</name>
    <name type="synonym">Epeira ventricosa</name>
    <dbReference type="NCBI Taxonomy" id="182803"/>
    <lineage>
        <taxon>Eukaryota</taxon>
        <taxon>Metazoa</taxon>
        <taxon>Ecdysozoa</taxon>
        <taxon>Arthropoda</taxon>
        <taxon>Chelicerata</taxon>
        <taxon>Arachnida</taxon>
        <taxon>Araneae</taxon>
        <taxon>Araneomorphae</taxon>
        <taxon>Entelegynae</taxon>
        <taxon>Araneoidea</taxon>
        <taxon>Araneidae</taxon>
        <taxon>Araneus</taxon>
    </lineage>
</organism>
<keyword evidence="2" id="KW-1185">Reference proteome</keyword>
<gene>
    <name evidence="1" type="ORF">AVEN_142003_1</name>
</gene>
<comment type="caution">
    <text evidence="1">The sequence shown here is derived from an EMBL/GenBank/DDBJ whole genome shotgun (WGS) entry which is preliminary data.</text>
</comment>
<protein>
    <submittedName>
        <fullName evidence="1">Uncharacterized protein</fullName>
    </submittedName>
</protein>
<proteinExistence type="predicted"/>
<evidence type="ECO:0000313" key="1">
    <source>
        <dbReference type="EMBL" id="GBN38522.1"/>
    </source>
</evidence>
<sequence>MFENILLILTIPKTHSHEKINFALCDYFANNKDICLSLNNKEPQIEGASARVIGILLCTFSLSVQEIINNNPHLKKCTIFYRNPTEVSYSKPILSMLLMHSFREGKKKVPTPDAISRAMSVKWAKSAIVLP</sequence>
<evidence type="ECO:0000313" key="2">
    <source>
        <dbReference type="Proteomes" id="UP000499080"/>
    </source>
</evidence>
<dbReference type="EMBL" id="BGPR01127986">
    <property type="protein sequence ID" value="GBN38522.1"/>
    <property type="molecule type" value="Genomic_DNA"/>
</dbReference>
<accession>A0A4Y2NHZ6</accession>
<reference evidence="1 2" key="1">
    <citation type="journal article" date="2019" name="Sci. Rep.">
        <title>Orb-weaving spider Araneus ventricosus genome elucidates the spidroin gene catalogue.</title>
        <authorList>
            <person name="Kono N."/>
            <person name="Nakamura H."/>
            <person name="Ohtoshi R."/>
            <person name="Moran D.A.P."/>
            <person name="Shinohara A."/>
            <person name="Yoshida Y."/>
            <person name="Fujiwara M."/>
            <person name="Mori M."/>
            <person name="Tomita M."/>
            <person name="Arakawa K."/>
        </authorList>
    </citation>
    <scope>NUCLEOTIDE SEQUENCE [LARGE SCALE GENOMIC DNA]</scope>
</reference>
<dbReference type="Proteomes" id="UP000499080">
    <property type="component" value="Unassembled WGS sequence"/>
</dbReference>
<name>A0A4Y2NHZ6_ARAVE</name>
<dbReference type="AlphaFoldDB" id="A0A4Y2NHZ6"/>